<evidence type="ECO:0008006" key="3">
    <source>
        <dbReference type="Google" id="ProtNLM"/>
    </source>
</evidence>
<accession>A0A0S2W590</accession>
<dbReference type="AlphaFoldDB" id="A0A0S2W590"/>
<evidence type="ECO:0000313" key="2">
    <source>
        <dbReference type="Proteomes" id="UP000064844"/>
    </source>
</evidence>
<evidence type="ECO:0000313" key="1">
    <source>
        <dbReference type="EMBL" id="ALP94311.1"/>
    </source>
</evidence>
<sequence>MNASKEVVLRIHPEEQTIKVENNNKGVTSFKEISCDTFYQCVKSSIRHEAVDSGFLPPNCFHVSMGADGTREYCLWHPELYADVSYFGTEYPDFPLPRLVFGFRVNKEGKVLGCRLGVVEDKAPSERTPMFTYPFSNVGGFRLCVGNNALPVYKRPVTLGTLPGYLLRLPNNDDSFNAKNNKLHMQYRELLNHLRDKDPAYYYTDVLISNGKTLKDFIG</sequence>
<organism evidence="1 2">
    <name type="scientific">Intestinimonas butyriciproducens</name>
    <dbReference type="NCBI Taxonomy" id="1297617"/>
    <lineage>
        <taxon>Bacteria</taxon>
        <taxon>Bacillati</taxon>
        <taxon>Bacillota</taxon>
        <taxon>Clostridia</taxon>
        <taxon>Eubacteriales</taxon>
        <taxon>Intestinimonas</taxon>
    </lineage>
</organism>
<protein>
    <recommendedName>
        <fullName evidence="3">E2/UBC family protein D</fullName>
    </recommendedName>
</protein>
<gene>
    <name evidence="1" type="ORF">IB211_01920c</name>
</gene>
<reference evidence="2" key="2">
    <citation type="submission" date="2015-04" db="EMBL/GenBank/DDBJ databases">
        <title>A butyrogenic pathway from the amino acid lysine in a human gut commensal.</title>
        <authorList>
            <person name="de Vos W.M."/>
            <person name="Bui N.T.P."/>
            <person name="Plugge C.M."/>
            <person name="Ritari J."/>
        </authorList>
    </citation>
    <scope>NUCLEOTIDE SEQUENCE [LARGE SCALE GENOMIC DNA]</scope>
    <source>
        <strain evidence="2">AF211</strain>
    </source>
</reference>
<proteinExistence type="predicted"/>
<reference evidence="1 2" key="1">
    <citation type="journal article" date="2015" name="Nat. Commun.">
        <title>Production of butyrate from lysine and the Amadori product fructoselysine by a human gut commensal.</title>
        <authorList>
            <person name="Bui T.P."/>
            <person name="Ritari J."/>
            <person name="Boeren S."/>
            <person name="de Waard P."/>
            <person name="Plugge C.M."/>
            <person name="de Vos W.M."/>
        </authorList>
    </citation>
    <scope>NUCLEOTIDE SEQUENCE [LARGE SCALE GENOMIC DNA]</scope>
    <source>
        <strain evidence="1 2">AF211</strain>
    </source>
</reference>
<dbReference type="EMBL" id="CP011307">
    <property type="protein sequence ID" value="ALP94311.1"/>
    <property type="molecule type" value="Genomic_DNA"/>
</dbReference>
<keyword evidence="2" id="KW-1185">Reference proteome</keyword>
<dbReference type="STRING" id="1297617.IB211_01920c"/>
<dbReference type="KEGG" id="ibu:IB211_01920c"/>
<dbReference type="RefSeq" id="WP_058117878.1">
    <property type="nucleotide sequence ID" value="NZ_CP011307.1"/>
</dbReference>
<dbReference type="Proteomes" id="UP000064844">
    <property type="component" value="Chromosome"/>
</dbReference>
<name>A0A0S2W590_9FIRM</name>